<sequence>MCGIIPKDSFNVLLWQCGMCP</sequence>
<name>A0A2P2PV51_RHIMU</name>
<accession>A0A2P2PV51</accession>
<evidence type="ECO:0000313" key="1">
    <source>
        <dbReference type="EMBL" id="MBX58627.1"/>
    </source>
</evidence>
<reference evidence="1" key="1">
    <citation type="submission" date="2018-02" db="EMBL/GenBank/DDBJ databases">
        <title>Rhizophora mucronata_Transcriptome.</title>
        <authorList>
            <person name="Meera S.P."/>
            <person name="Sreeshan A."/>
            <person name="Augustine A."/>
        </authorList>
    </citation>
    <scope>NUCLEOTIDE SEQUENCE</scope>
    <source>
        <tissue evidence="1">Leaf</tissue>
    </source>
</reference>
<organism evidence="1">
    <name type="scientific">Rhizophora mucronata</name>
    <name type="common">Asiatic mangrove</name>
    <dbReference type="NCBI Taxonomy" id="61149"/>
    <lineage>
        <taxon>Eukaryota</taxon>
        <taxon>Viridiplantae</taxon>
        <taxon>Streptophyta</taxon>
        <taxon>Embryophyta</taxon>
        <taxon>Tracheophyta</taxon>
        <taxon>Spermatophyta</taxon>
        <taxon>Magnoliopsida</taxon>
        <taxon>eudicotyledons</taxon>
        <taxon>Gunneridae</taxon>
        <taxon>Pentapetalae</taxon>
        <taxon>rosids</taxon>
        <taxon>fabids</taxon>
        <taxon>Malpighiales</taxon>
        <taxon>Rhizophoraceae</taxon>
        <taxon>Rhizophora</taxon>
    </lineage>
</organism>
<proteinExistence type="predicted"/>
<protein>
    <submittedName>
        <fullName evidence="1">Uncharacterized protein</fullName>
    </submittedName>
</protein>
<dbReference type="AlphaFoldDB" id="A0A2P2PV51"/>
<dbReference type="EMBL" id="GGEC01078143">
    <property type="protein sequence ID" value="MBX58627.1"/>
    <property type="molecule type" value="Transcribed_RNA"/>
</dbReference>